<name>A0A097PAP1_9CAUD</name>
<dbReference type="KEGG" id="vg:24638755"/>
<reference evidence="2" key="1">
    <citation type="submission" date="2014-10" db="EMBL/GenBank/DDBJ databases">
        <title>Draft genome sequence of lytic bacteriophage specific to a multidrug resistant bacterium Delftia tsuruhatensis ARB-1.</title>
        <authorList>
            <person name="Bhattacharjee A.S."/>
            <person name="Motlagh A.M."/>
            <person name="Goel R."/>
        </authorList>
    </citation>
    <scope>NUCLEOTIDE SEQUENCE [LARGE SCALE GENOMIC DNA]</scope>
</reference>
<keyword evidence="2" id="KW-1185">Reference proteome</keyword>
<dbReference type="OrthoDB" id="12943at10239"/>
<sequence length="135" mass="14565">MASPYDFSSMANYGLQMPGAAGLPMMGGAQGIQMPGYAPSQYQPQAPQGFGFNMPTAQFGMGMLQSLGGLYGAFQANKLARDQFNFQKGVTETNLGAQLKSYNTALEDRARARAFTEGRDQASADAYVEKNRLTR</sequence>
<dbReference type="GeneID" id="24638755"/>
<protein>
    <submittedName>
        <fullName evidence="1">Uncharacterized protein</fullName>
    </submittedName>
</protein>
<evidence type="ECO:0000313" key="1">
    <source>
        <dbReference type="EMBL" id="AIU44324.1"/>
    </source>
</evidence>
<organism evidence="1 2">
    <name type="scientific">Delftia phage RG-2014</name>
    <dbReference type="NCBI Taxonomy" id="1563661"/>
    <lineage>
        <taxon>Viruses</taxon>
        <taxon>Duplodnaviria</taxon>
        <taxon>Heunggongvirae</taxon>
        <taxon>Uroviricota</taxon>
        <taxon>Caudoviricetes</taxon>
        <taxon>Schitoviridae</taxon>
        <taxon>Dendoorenvirus</taxon>
        <taxon>Dendoorenvirus RG2014</taxon>
    </lineage>
</organism>
<dbReference type="Proteomes" id="UP000030040">
    <property type="component" value="Segment"/>
</dbReference>
<dbReference type="RefSeq" id="YP_009148433.1">
    <property type="nucleotide sequence ID" value="NC_027348.2"/>
</dbReference>
<accession>A0A097PAP1</accession>
<dbReference type="EMBL" id="KM879221">
    <property type="protein sequence ID" value="AIU44324.1"/>
    <property type="molecule type" value="Genomic_DNA"/>
</dbReference>
<evidence type="ECO:0000313" key="2">
    <source>
        <dbReference type="Proteomes" id="UP000030040"/>
    </source>
</evidence>
<proteinExistence type="predicted"/>
<gene>
    <name evidence="1" type="ORF">RG2014_070</name>
</gene>